<feature type="transmembrane region" description="Helical" evidence="1">
    <location>
        <begin position="175"/>
        <end position="195"/>
    </location>
</feature>
<feature type="transmembrane region" description="Helical" evidence="1">
    <location>
        <begin position="142"/>
        <end position="163"/>
    </location>
</feature>
<evidence type="ECO:0000313" key="3">
    <source>
        <dbReference type="Proteomes" id="UP000315469"/>
    </source>
</evidence>
<gene>
    <name evidence="2" type="ORF">FJW02_08755</name>
</gene>
<dbReference type="RefSeq" id="WP_140915865.1">
    <property type="nucleotide sequence ID" value="NZ_CP045720.1"/>
</dbReference>
<feature type="transmembrane region" description="Helical" evidence="1">
    <location>
        <begin position="117"/>
        <end position="136"/>
    </location>
</feature>
<keyword evidence="3" id="KW-1185">Reference proteome</keyword>
<dbReference type="GeneID" id="90521674"/>
<organism evidence="2 3">
    <name type="scientific">Pantoea eucalypti</name>
    <dbReference type="NCBI Taxonomy" id="470933"/>
    <lineage>
        <taxon>Bacteria</taxon>
        <taxon>Pseudomonadati</taxon>
        <taxon>Pseudomonadota</taxon>
        <taxon>Gammaproteobacteria</taxon>
        <taxon>Enterobacterales</taxon>
        <taxon>Erwiniaceae</taxon>
        <taxon>Pantoea</taxon>
    </lineage>
</organism>
<dbReference type="EMBL" id="VHJB01000060">
    <property type="protein sequence ID" value="TPV37507.1"/>
    <property type="molecule type" value="Genomic_DNA"/>
</dbReference>
<keyword evidence="1" id="KW-1133">Transmembrane helix</keyword>
<proteinExistence type="predicted"/>
<feature type="transmembrane region" description="Helical" evidence="1">
    <location>
        <begin position="16"/>
        <end position="37"/>
    </location>
</feature>
<feature type="transmembrane region" description="Helical" evidence="1">
    <location>
        <begin position="49"/>
        <end position="80"/>
    </location>
</feature>
<evidence type="ECO:0000256" key="1">
    <source>
        <dbReference type="SAM" id="Phobius"/>
    </source>
</evidence>
<dbReference type="Proteomes" id="UP000315469">
    <property type="component" value="Unassembled WGS sequence"/>
</dbReference>
<protein>
    <submittedName>
        <fullName evidence="2">Uncharacterized protein</fullName>
    </submittedName>
</protein>
<comment type="caution">
    <text evidence="2">The sequence shown here is derived from an EMBL/GenBank/DDBJ whole genome shotgun (WGS) entry which is preliminary data.</text>
</comment>
<sequence>MISLRQYLNMSTARNFHLLTTALGVIIFLVYCLRINFFPTGMSLSDVIFFLLVTLSFLLLMGFTFCGWYSTGCIIVWLFLKSSLLICRKMNKTHSKFYRNTKGTYRAARKLHLFEPMFALISISFLIGFVILKFLLDGRLQVFLVISSILFVSVSILIIANVNYGKQMTREKKRYSTIGILFFMVFPLLFMSGMGEIISDRSMNIIGVKKDDATFLLKDNDLEMARHLTGNNGQSFFYGDVLFTGVGDTSLLIINHKRLIVKNANLTISF</sequence>
<reference evidence="2 3" key="1">
    <citation type="submission" date="2019-06" db="EMBL/GenBank/DDBJ databases">
        <title>Taxogenomics and systematics of the genus Pantoea.</title>
        <authorList>
            <person name="Tambong J.T."/>
        </authorList>
    </citation>
    <scope>NUCLEOTIDE SEQUENCE [LARGE SCALE GENOMIC DNA]</scope>
    <source>
        <strain evidence="2 3">LMG 24197</strain>
    </source>
</reference>
<keyword evidence="1" id="KW-0472">Membrane</keyword>
<name>A0ABY2ZL84_9GAMM</name>
<accession>A0ABY2ZL84</accession>
<evidence type="ECO:0000313" key="2">
    <source>
        <dbReference type="EMBL" id="TPV37507.1"/>
    </source>
</evidence>
<keyword evidence="1" id="KW-0812">Transmembrane</keyword>